<reference evidence="2" key="1">
    <citation type="submission" date="2020-10" db="EMBL/GenBank/DDBJ databases">
        <authorList>
            <person name="Gilroy R."/>
        </authorList>
    </citation>
    <scope>NUCLEOTIDE SEQUENCE</scope>
    <source>
        <strain evidence="2">B1-20833</strain>
    </source>
</reference>
<feature type="transmembrane region" description="Helical" evidence="1">
    <location>
        <begin position="85"/>
        <end position="108"/>
    </location>
</feature>
<evidence type="ECO:0000313" key="2">
    <source>
        <dbReference type="EMBL" id="MBO8452568.1"/>
    </source>
</evidence>
<organism evidence="2 3">
    <name type="scientific">Candidatus Cryptobacteroides intestinavium</name>
    <dbReference type="NCBI Taxonomy" id="2840766"/>
    <lineage>
        <taxon>Bacteria</taxon>
        <taxon>Pseudomonadati</taxon>
        <taxon>Bacteroidota</taxon>
        <taxon>Bacteroidia</taxon>
        <taxon>Bacteroidales</taxon>
        <taxon>Candidatus Cryptobacteroides</taxon>
    </lineage>
</organism>
<keyword evidence="1" id="KW-0812">Transmembrane</keyword>
<proteinExistence type="predicted"/>
<evidence type="ECO:0000256" key="1">
    <source>
        <dbReference type="SAM" id="Phobius"/>
    </source>
</evidence>
<accession>A0A9D9HIM9</accession>
<dbReference type="Proteomes" id="UP000823661">
    <property type="component" value="Unassembled WGS sequence"/>
</dbReference>
<dbReference type="EMBL" id="JADIMI010000066">
    <property type="protein sequence ID" value="MBO8452568.1"/>
    <property type="molecule type" value="Genomic_DNA"/>
</dbReference>
<keyword evidence="1" id="KW-0472">Membrane</keyword>
<comment type="caution">
    <text evidence="2">The sequence shown here is derived from an EMBL/GenBank/DDBJ whole genome shotgun (WGS) entry which is preliminary data.</text>
</comment>
<reference evidence="2" key="2">
    <citation type="journal article" date="2021" name="PeerJ">
        <title>Extensive microbial diversity within the chicken gut microbiome revealed by metagenomics and culture.</title>
        <authorList>
            <person name="Gilroy R."/>
            <person name="Ravi A."/>
            <person name="Getino M."/>
            <person name="Pursley I."/>
            <person name="Horton D.L."/>
            <person name="Alikhan N.F."/>
            <person name="Baker D."/>
            <person name="Gharbi K."/>
            <person name="Hall N."/>
            <person name="Watson M."/>
            <person name="Adriaenssens E.M."/>
            <person name="Foster-Nyarko E."/>
            <person name="Jarju S."/>
            <person name="Secka A."/>
            <person name="Antonio M."/>
            <person name="Oren A."/>
            <person name="Chaudhuri R.R."/>
            <person name="La Ragione R."/>
            <person name="Hildebrand F."/>
            <person name="Pallen M.J."/>
        </authorList>
    </citation>
    <scope>NUCLEOTIDE SEQUENCE</scope>
    <source>
        <strain evidence="2">B1-20833</strain>
    </source>
</reference>
<dbReference type="InterPro" id="IPR025250">
    <property type="entry name" value="DUF4199"/>
</dbReference>
<dbReference type="AlphaFoldDB" id="A0A9D9HIM9"/>
<name>A0A9D9HIM9_9BACT</name>
<feature type="transmembrane region" description="Helical" evidence="1">
    <location>
        <begin position="12"/>
        <end position="31"/>
    </location>
</feature>
<feature type="transmembrane region" description="Helical" evidence="1">
    <location>
        <begin position="43"/>
        <end position="64"/>
    </location>
</feature>
<gene>
    <name evidence="2" type="ORF">IAC06_06765</name>
</gene>
<evidence type="ECO:0000313" key="3">
    <source>
        <dbReference type="Proteomes" id="UP000823661"/>
    </source>
</evidence>
<protein>
    <submittedName>
        <fullName evidence="2">DUF4199 domain-containing protein</fullName>
    </submittedName>
</protein>
<keyword evidence="1" id="KW-1133">Transmembrane helix</keyword>
<dbReference type="Pfam" id="PF13858">
    <property type="entry name" value="DUF4199"/>
    <property type="match status" value="1"/>
</dbReference>
<feature type="transmembrane region" description="Helical" evidence="1">
    <location>
        <begin position="146"/>
        <end position="166"/>
    </location>
</feature>
<sequence>MNEKLTRGEIWNSAAVAGLVLGAVSSAYMFITQYLSGLGTSIWISGFSLVLWGVKLLLCVWLMMHFMKSFAARYENADNAAVFRFGMITALCSALIFSAVTLANVLIINPDLIHEQIDAALKIYGSSLDSNSLNALDEVESIMPQVMFFSNLVYCYLFGTVLSAVLSRNIPPRNPFDIAEGRDGDSGDAE</sequence>